<evidence type="ECO:0000313" key="2">
    <source>
        <dbReference type="EMBL" id="MDN3710464.1"/>
    </source>
</evidence>
<reference evidence="3" key="2">
    <citation type="journal article" date="2019" name="Int. J. Syst. Evol. Microbiol.">
        <title>The Global Catalogue of Microorganisms (GCM) 10K type strain sequencing project: providing services to taxonomists for standard genome sequencing and annotation.</title>
        <authorList>
            <consortium name="The Broad Institute Genomics Platform"/>
            <consortium name="The Broad Institute Genome Sequencing Center for Infectious Disease"/>
            <person name="Wu L."/>
            <person name="Ma J."/>
        </authorList>
    </citation>
    <scope>NUCLEOTIDE SEQUENCE [LARGE SCALE GENOMIC DNA]</scope>
    <source>
        <strain evidence="3">CECT 7184</strain>
    </source>
</reference>
<reference evidence="1" key="1">
    <citation type="journal article" date="2014" name="Int. J. Syst. Evol. Microbiol.">
        <title>Complete genome of a new Firmicutes species belonging to the dominant human colonic microbiota ('Ruminococcus bicirculans') reveals two chromosomes and a selective capacity to utilize plant glucans.</title>
        <authorList>
            <consortium name="NISC Comparative Sequencing Program"/>
            <person name="Wegmann U."/>
            <person name="Louis P."/>
            <person name="Goesmann A."/>
            <person name="Henrissat B."/>
            <person name="Duncan S.H."/>
            <person name="Flint H.J."/>
        </authorList>
    </citation>
    <scope>NUCLEOTIDE SEQUENCE</scope>
    <source>
        <strain evidence="1">CECT 7184</strain>
    </source>
</reference>
<accession>A0ABT8D274</accession>
<dbReference type="Proteomes" id="UP001242368">
    <property type="component" value="Unassembled WGS sequence"/>
</dbReference>
<dbReference type="EMBL" id="JAUFQU010000069">
    <property type="protein sequence ID" value="MDN3709947.1"/>
    <property type="molecule type" value="Genomic_DNA"/>
</dbReference>
<comment type="caution">
    <text evidence="1">The sequence shown here is derived from an EMBL/GenBank/DDBJ whole genome shotgun (WGS) entry which is preliminary data.</text>
</comment>
<evidence type="ECO:0000313" key="1">
    <source>
        <dbReference type="EMBL" id="MDN3709947.1"/>
    </source>
</evidence>
<evidence type="ECO:0000313" key="3">
    <source>
        <dbReference type="Proteomes" id="UP001242368"/>
    </source>
</evidence>
<protein>
    <submittedName>
        <fullName evidence="1">Uncharacterized protein</fullName>
    </submittedName>
</protein>
<organism evidence="1 3">
    <name type="scientific">Paenimyroides ceti</name>
    <dbReference type="NCBI Taxonomy" id="395087"/>
    <lineage>
        <taxon>Bacteria</taxon>
        <taxon>Pseudomonadati</taxon>
        <taxon>Bacteroidota</taxon>
        <taxon>Flavobacteriia</taxon>
        <taxon>Flavobacteriales</taxon>
        <taxon>Flavobacteriaceae</taxon>
        <taxon>Paenimyroides</taxon>
    </lineage>
</organism>
<keyword evidence="3" id="KW-1185">Reference proteome</keyword>
<name>A0ABT8D274_9FLAO</name>
<dbReference type="PROSITE" id="PS51257">
    <property type="entry name" value="PROKAR_LIPOPROTEIN"/>
    <property type="match status" value="1"/>
</dbReference>
<dbReference type="EMBL" id="JAUFQU010000090">
    <property type="protein sequence ID" value="MDN3710464.1"/>
    <property type="molecule type" value="Genomic_DNA"/>
</dbReference>
<dbReference type="RefSeq" id="WP_290365318.1">
    <property type="nucleotide sequence ID" value="NZ_JAUFQU010000069.1"/>
</dbReference>
<reference evidence="1" key="3">
    <citation type="submission" date="2023-06" db="EMBL/GenBank/DDBJ databases">
        <authorList>
            <person name="Lucena T."/>
            <person name="Sun Q."/>
        </authorList>
    </citation>
    <scope>NUCLEOTIDE SEQUENCE</scope>
    <source>
        <strain evidence="1">CECT 7184</strain>
    </source>
</reference>
<gene>
    <name evidence="1" type="ORF">QW060_23890</name>
    <name evidence="2" type="ORF">QW060_26995</name>
</gene>
<proteinExistence type="predicted"/>
<sequence length="234" mass="26396">MKKLILFISVAFALTSCNEDDNFVLQENNISSIQIQSSFVSTDKNEIPVDFTFYPGIDVQSVTMNIDFDGIVKVNGSTVNGNFVYQLNDDITLTPNNYGRTTAIFSLPEHRVDTKKDFYTIESNGQPYVFVNNLINRAPEHSNGKIYYETTDGSSYSVNKVQVVVVSAQPFDFTITENKPILNTSTTNFQGTEMLSSFELGLLNQNYGSNSFTFNFVNGHEVEYPFNYVKTYTK</sequence>